<dbReference type="GO" id="GO:0015035">
    <property type="term" value="F:protein-disulfide reductase activity"/>
    <property type="evidence" value="ECO:0007669"/>
    <property type="project" value="InterPro"/>
</dbReference>
<dbReference type="InterPro" id="IPR050183">
    <property type="entry name" value="DsbB"/>
</dbReference>
<dbReference type="RefSeq" id="WP_003783343.1">
    <property type="nucleotide sequence ID" value="NZ_GL870929.1"/>
</dbReference>
<dbReference type="InterPro" id="IPR023380">
    <property type="entry name" value="DsbB-like_sf"/>
</dbReference>
<gene>
    <name evidence="7" type="primary">dsbB</name>
    <name evidence="7" type="ORF">HMPREF9098_1593</name>
</gene>
<dbReference type="GO" id="GO:0005886">
    <property type="term" value="C:plasma membrane"/>
    <property type="evidence" value="ECO:0007669"/>
    <property type="project" value="UniProtKB-SubCell"/>
</dbReference>
<dbReference type="Proteomes" id="UP000004088">
    <property type="component" value="Unassembled WGS sequence"/>
</dbReference>
<dbReference type="Pfam" id="PF02600">
    <property type="entry name" value="DsbB"/>
    <property type="match status" value="1"/>
</dbReference>
<feature type="transmembrane region" description="Helical" evidence="6">
    <location>
        <begin position="42"/>
        <end position="60"/>
    </location>
</feature>
<name>F0F0F8_9NEIS</name>
<keyword evidence="8" id="KW-1185">Reference proteome</keyword>
<evidence type="ECO:0000256" key="4">
    <source>
        <dbReference type="ARBA" id="ARBA00022989"/>
    </source>
</evidence>
<dbReference type="EMBL" id="AEWV01000026">
    <property type="protein sequence ID" value="EGC16978.1"/>
    <property type="molecule type" value="Genomic_DNA"/>
</dbReference>
<evidence type="ECO:0000256" key="2">
    <source>
        <dbReference type="ARBA" id="ARBA00022475"/>
    </source>
</evidence>
<feature type="transmembrane region" description="Helical" evidence="6">
    <location>
        <begin position="139"/>
        <end position="159"/>
    </location>
</feature>
<evidence type="ECO:0000256" key="3">
    <source>
        <dbReference type="ARBA" id="ARBA00022692"/>
    </source>
</evidence>
<dbReference type="PANTHER" id="PTHR36570">
    <property type="entry name" value="DISULFIDE BOND FORMATION PROTEIN B"/>
    <property type="match status" value="1"/>
</dbReference>
<evidence type="ECO:0000256" key="6">
    <source>
        <dbReference type="SAM" id="Phobius"/>
    </source>
</evidence>
<evidence type="ECO:0000256" key="1">
    <source>
        <dbReference type="ARBA" id="ARBA00004651"/>
    </source>
</evidence>
<protein>
    <submittedName>
        <fullName evidence="7">Disulfide bond formation protein DsbB</fullName>
    </submittedName>
</protein>
<keyword evidence="2" id="KW-1003">Cell membrane</keyword>
<dbReference type="HOGENOM" id="CLU_098660_1_1_4"/>
<comment type="caution">
    <text evidence="7">The sequence shown here is derived from an EMBL/GenBank/DDBJ whole genome shotgun (WGS) entry which is preliminary data.</text>
</comment>
<dbReference type="STRING" id="888741.HMPREF9098_1593"/>
<feature type="transmembrane region" description="Helical" evidence="6">
    <location>
        <begin position="67"/>
        <end position="85"/>
    </location>
</feature>
<organism evidence="7 8">
    <name type="scientific">Kingella denitrificans ATCC 33394</name>
    <dbReference type="NCBI Taxonomy" id="888741"/>
    <lineage>
        <taxon>Bacteria</taxon>
        <taxon>Pseudomonadati</taxon>
        <taxon>Pseudomonadota</taxon>
        <taxon>Betaproteobacteria</taxon>
        <taxon>Neisseriales</taxon>
        <taxon>Neisseriaceae</taxon>
        <taxon>Kingella</taxon>
    </lineage>
</organism>
<reference evidence="7 8" key="1">
    <citation type="submission" date="2011-01" db="EMBL/GenBank/DDBJ databases">
        <authorList>
            <person name="Muzny D."/>
            <person name="Qin X."/>
            <person name="Deng J."/>
            <person name="Jiang H."/>
            <person name="Liu Y."/>
            <person name="Qu J."/>
            <person name="Song X.-Z."/>
            <person name="Zhang L."/>
            <person name="Thornton R."/>
            <person name="Coyle M."/>
            <person name="Francisco L."/>
            <person name="Jackson L."/>
            <person name="Javaid M."/>
            <person name="Korchina V."/>
            <person name="Kovar C."/>
            <person name="Mata R."/>
            <person name="Mathew T."/>
            <person name="Ngo R."/>
            <person name="Nguyen L."/>
            <person name="Nguyen N."/>
            <person name="Okwuonu G."/>
            <person name="Ongeri F."/>
            <person name="Pham C."/>
            <person name="Simmons D."/>
            <person name="Wilczek-Boney K."/>
            <person name="Hale W."/>
            <person name="Jakkamsetti A."/>
            <person name="Pham P."/>
            <person name="Ruth R."/>
            <person name="San Lucas F."/>
            <person name="Warren J."/>
            <person name="Zhang J."/>
            <person name="Zhao Z."/>
            <person name="Zhou C."/>
            <person name="Zhu D."/>
            <person name="Lee S."/>
            <person name="Bess C."/>
            <person name="Blankenburg K."/>
            <person name="Forbes L."/>
            <person name="Fu Q."/>
            <person name="Gubbala S."/>
            <person name="Hirani K."/>
            <person name="Jayaseelan J.C."/>
            <person name="Lara F."/>
            <person name="Munidasa M."/>
            <person name="Palculict T."/>
            <person name="Patil S."/>
            <person name="Pu L.-L."/>
            <person name="Saada N."/>
            <person name="Tang L."/>
            <person name="Weissenberger G."/>
            <person name="Zhu Y."/>
            <person name="Hemphill L."/>
            <person name="Shang Y."/>
            <person name="Youmans B."/>
            <person name="Ayvaz T."/>
            <person name="Ross M."/>
            <person name="Santibanez J."/>
            <person name="Aqrawi P."/>
            <person name="Gross S."/>
            <person name="Joshi V."/>
            <person name="Fowler G."/>
            <person name="Nazareth L."/>
            <person name="Reid J."/>
            <person name="Worley K."/>
            <person name="Petrosino J."/>
            <person name="Highlander S."/>
            <person name="Gibbs R."/>
        </authorList>
    </citation>
    <scope>NUCLEOTIDE SEQUENCE [LARGE SCALE GENOMIC DNA]</scope>
    <source>
        <strain evidence="7 8">ATCC 33394</strain>
    </source>
</reference>
<keyword evidence="5 6" id="KW-0472">Membrane</keyword>
<evidence type="ECO:0000313" key="7">
    <source>
        <dbReference type="EMBL" id="EGC16978.1"/>
    </source>
</evidence>
<dbReference type="AlphaFoldDB" id="F0F0F8"/>
<evidence type="ECO:0000256" key="5">
    <source>
        <dbReference type="ARBA" id="ARBA00023136"/>
    </source>
</evidence>
<comment type="subcellular location">
    <subcellularLocation>
        <location evidence="1">Cell membrane</location>
        <topology evidence="1">Multi-pass membrane protein</topology>
    </subcellularLocation>
</comment>
<dbReference type="SUPFAM" id="SSF158442">
    <property type="entry name" value="DsbB-like"/>
    <property type="match status" value="1"/>
</dbReference>
<dbReference type="Gene3D" id="1.20.1550.10">
    <property type="entry name" value="DsbB-like"/>
    <property type="match status" value="1"/>
</dbReference>
<evidence type="ECO:0000313" key="8">
    <source>
        <dbReference type="Proteomes" id="UP000004088"/>
    </source>
</evidence>
<dbReference type="InterPro" id="IPR003752">
    <property type="entry name" value="DiS_bond_form_DsbB/BdbC"/>
</dbReference>
<keyword evidence="4 6" id="KW-1133">Transmembrane helix</keyword>
<feature type="transmembrane region" description="Helical" evidence="6">
    <location>
        <begin position="7"/>
        <end position="30"/>
    </location>
</feature>
<dbReference type="GO" id="GO:0006457">
    <property type="term" value="P:protein folding"/>
    <property type="evidence" value="ECO:0007669"/>
    <property type="project" value="InterPro"/>
</dbReference>
<proteinExistence type="predicted"/>
<keyword evidence="3 6" id="KW-0812">Transmembrane</keyword>
<sequence length="165" mass="18194">MRLHHKTIPLAMAVLGATGVCASLFSQYVLDMNPCVMCIQQRMALAGIFAVALLSLLLPTRKAGARTLAAVLVSAPATFGLYIAVKQIHLQSLPLMEQPSCGAPWTFRLRDAPLFDWYEWFIRGSGACGEVYYFFGVPLPVWGALFFAAALLITWGVWWKSRAGR</sequence>
<dbReference type="PANTHER" id="PTHR36570:SF3">
    <property type="entry name" value="DISULFIDE BOND FORMATION PROTEIN B"/>
    <property type="match status" value="1"/>
</dbReference>
<accession>F0F0F8</accession>